<evidence type="ECO:0000259" key="1">
    <source>
        <dbReference type="Pfam" id="PF01979"/>
    </source>
</evidence>
<dbReference type="CDD" id="cd01299">
    <property type="entry name" value="Met_dep_hydrolase_A"/>
    <property type="match status" value="1"/>
</dbReference>
<dbReference type="InterPro" id="IPR006680">
    <property type="entry name" value="Amidohydro-rel"/>
</dbReference>
<dbReference type="Pfam" id="PF01979">
    <property type="entry name" value="Amidohydro_1"/>
    <property type="match status" value="1"/>
</dbReference>
<dbReference type="EMBL" id="BBWV01000001">
    <property type="protein sequence ID" value="GAO42541.1"/>
    <property type="molecule type" value="Genomic_DNA"/>
</dbReference>
<dbReference type="InterPro" id="IPR051781">
    <property type="entry name" value="Metallo-dep_Hydrolase"/>
</dbReference>
<name>A0A0E9MYQ1_9BACT</name>
<protein>
    <submittedName>
        <fullName evidence="2">Peptidase M38 family protein</fullName>
    </submittedName>
</protein>
<evidence type="ECO:0000313" key="2">
    <source>
        <dbReference type="EMBL" id="GAO42541.1"/>
    </source>
</evidence>
<dbReference type="Proteomes" id="UP000033121">
    <property type="component" value="Unassembled WGS sequence"/>
</dbReference>
<sequence length="432" mass="46214">MRLLVSILLLTGGLPLLSAITVSRKVPQPAVTAADAYLLLAARVFDGEEMHPNWAVLVEQEKITAVGPVSGIKAPKGATRIDFGDATLMPGLIEGHGHLFLYPYNIRSWDDQVLKETDAFRTIRAVQHAKATLQAGFTTLRDLGTEGAGYADVALRDAISQGLAEGPRLLVAGRAIVATGAYGPKGYDDDSHIMLGAEEADGNNVIKVVRGQMGHGTDVVKVYADYFWGPQKEDLPTFSEEELRLMAVTAKSGGRPLVAHAGTNEGMRRAVEAGVETIEHGDEMDETTAALLKAHGVYYFPTLAATEAVAQYRGWRKGAGENVAVNGKKKSFAIARKAGVRIGMGGDVGVYGHGTNVIEMELMAEYGMAPLEVLKAATSVNADAFHLEKLCGRIKPGLMADLIVVKGDPSKQVSDCRRVSFVMKGGIVFRKD</sequence>
<dbReference type="InterPro" id="IPR057744">
    <property type="entry name" value="OTAase-like"/>
</dbReference>
<feature type="domain" description="Amidohydrolase-related" evidence="1">
    <location>
        <begin position="87"/>
        <end position="426"/>
    </location>
</feature>
<reference evidence="2 3" key="1">
    <citation type="submission" date="2015-04" db="EMBL/GenBank/DDBJ databases">
        <title>Whole genome shotgun sequence of Flavihumibacter petaseus NBRC 106054.</title>
        <authorList>
            <person name="Miyazawa S."/>
            <person name="Hosoyama A."/>
            <person name="Hashimoto M."/>
            <person name="Noguchi M."/>
            <person name="Tsuchikane K."/>
            <person name="Ohji S."/>
            <person name="Yamazoe A."/>
            <person name="Ichikawa N."/>
            <person name="Kimura A."/>
            <person name="Fujita N."/>
        </authorList>
    </citation>
    <scope>NUCLEOTIDE SEQUENCE [LARGE SCALE GENOMIC DNA]</scope>
    <source>
        <strain evidence="2 3">NBRC 106054</strain>
    </source>
</reference>
<accession>A0A0E9MYQ1</accession>
<dbReference type="STRING" id="1220578.FPE01S_01_15560"/>
<dbReference type="Gene3D" id="3.20.20.140">
    <property type="entry name" value="Metal-dependent hydrolases"/>
    <property type="match status" value="1"/>
</dbReference>
<dbReference type="RefSeq" id="WP_083990166.1">
    <property type="nucleotide sequence ID" value="NZ_BBWV01000001.1"/>
</dbReference>
<evidence type="ECO:0000313" key="3">
    <source>
        <dbReference type="Proteomes" id="UP000033121"/>
    </source>
</evidence>
<dbReference type="AlphaFoldDB" id="A0A0E9MYQ1"/>
<dbReference type="PANTHER" id="PTHR43135">
    <property type="entry name" value="ALPHA-D-RIBOSE 1-METHYLPHOSPHONATE 5-TRIPHOSPHATE DIPHOSPHATASE"/>
    <property type="match status" value="1"/>
</dbReference>
<dbReference type="PANTHER" id="PTHR43135:SF3">
    <property type="entry name" value="ALPHA-D-RIBOSE 1-METHYLPHOSPHONATE 5-TRIPHOSPHATE DIPHOSPHATASE"/>
    <property type="match status" value="1"/>
</dbReference>
<dbReference type="Gene3D" id="2.30.40.10">
    <property type="entry name" value="Urease, subunit C, domain 1"/>
    <property type="match status" value="1"/>
</dbReference>
<gene>
    <name evidence="2" type="ORF">FPE01S_01_15560</name>
</gene>
<organism evidence="2 3">
    <name type="scientific">Flavihumibacter petaseus NBRC 106054</name>
    <dbReference type="NCBI Taxonomy" id="1220578"/>
    <lineage>
        <taxon>Bacteria</taxon>
        <taxon>Pseudomonadati</taxon>
        <taxon>Bacteroidota</taxon>
        <taxon>Chitinophagia</taxon>
        <taxon>Chitinophagales</taxon>
        <taxon>Chitinophagaceae</taxon>
        <taxon>Flavihumibacter</taxon>
    </lineage>
</organism>
<proteinExistence type="predicted"/>
<comment type="caution">
    <text evidence="2">The sequence shown here is derived from an EMBL/GenBank/DDBJ whole genome shotgun (WGS) entry which is preliminary data.</text>
</comment>
<dbReference type="GO" id="GO:0016810">
    <property type="term" value="F:hydrolase activity, acting on carbon-nitrogen (but not peptide) bonds"/>
    <property type="evidence" value="ECO:0007669"/>
    <property type="project" value="InterPro"/>
</dbReference>
<keyword evidence="3" id="KW-1185">Reference proteome</keyword>
<dbReference type="SUPFAM" id="SSF51556">
    <property type="entry name" value="Metallo-dependent hydrolases"/>
    <property type="match status" value="1"/>
</dbReference>
<dbReference type="InterPro" id="IPR032466">
    <property type="entry name" value="Metal_Hydrolase"/>
</dbReference>
<dbReference type="SUPFAM" id="SSF51338">
    <property type="entry name" value="Composite domain of metallo-dependent hydrolases"/>
    <property type="match status" value="1"/>
</dbReference>
<dbReference type="InterPro" id="IPR011059">
    <property type="entry name" value="Metal-dep_hydrolase_composite"/>
</dbReference>
<dbReference type="OrthoDB" id="9797498at2"/>